<evidence type="ECO:0000313" key="6">
    <source>
        <dbReference type="EMBL" id="MUN29853.1"/>
    </source>
</evidence>
<dbReference type="PROSITE" id="PS50893">
    <property type="entry name" value="ABC_TRANSPORTER_2"/>
    <property type="match status" value="1"/>
</dbReference>
<comment type="caution">
    <text evidence="6">The sequence shown here is derived from an EMBL/GenBank/DDBJ whole genome shotgun (WGS) entry which is preliminary data.</text>
</comment>
<keyword evidence="2" id="KW-0813">Transport</keyword>
<keyword evidence="4 6" id="KW-0067">ATP-binding</keyword>
<dbReference type="PANTHER" id="PTHR43776">
    <property type="entry name" value="TRANSPORT ATP-BINDING PROTEIN"/>
    <property type="match status" value="1"/>
</dbReference>
<dbReference type="Gene3D" id="3.40.50.300">
    <property type="entry name" value="P-loop containing nucleotide triphosphate hydrolases"/>
    <property type="match status" value="1"/>
</dbReference>
<dbReference type="PANTHER" id="PTHR43776:SF7">
    <property type="entry name" value="D,D-DIPEPTIDE TRANSPORT ATP-BINDING PROTEIN DDPF-RELATED"/>
    <property type="match status" value="1"/>
</dbReference>
<dbReference type="GO" id="GO:0015833">
    <property type="term" value="P:peptide transport"/>
    <property type="evidence" value="ECO:0007669"/>
    <property type="project" value="InterPro"/>
</dbReference>
<evidence type="ECO:0000259" key="5">
    <source>
        <dbReference type="PROSITE" id="PS50893"/>
    </source>
</evidence>
<dbReference type="EMBL" id="WGGD01000005">
    <property type="protein sequence ID" value="MUN29853.1"/>
    <property type="molecule type" value="Genomic_DNA"/>
</dbReference>
<keyword evidence="3" id="KW-0547">Nucleotide-binding</keyword>
<comment type="similarity">
    <text evidence="1">Belongs to the ABC transporter superfamily.</text>
</comment>
<gene>
    <name evidence="6" type="ORF">GC250_10515</name>
</gene>
<dbReference type="SMART" id="SM00382">
    <property type="entry name" value="AAA"/>
    <property type="match status" value="1"/>
</dbReference>
<evidence type="ECO:0000313" key="7">
    <source>
        <dbReference type="Proteomes" id="UP000470772"/>
    </source>
</evidence>
<proteinExistence type="inferred from homology"/>
<dbReference type="GO" id="GO:0016887">
    <property type="term" value="F:ATP hydrolysis activity"/>
    <property type="evidence" value="ECO:0007669"/>
    <property type="project" value="InterPro"/>
</dbReference>
<feature type="domain" description="ABC transporter" evidence="5">
    <location>
        <begin position="2"/>
        <end position="245"/>
    </location>
</feature>
<dbReference type="Pfam" id="PF00005">
    <property type="entry name" value="ABC_tran"/>
    <property type="match status" value="1"/>
</dbReference>
<dbReference type="PROSITE" id="PS00211">
    <property type="entry name" value="ABC_TRANSPORTER_1"/>
    <property type="match status" value="1"/>
</dbReference>
<dbReference type="AlphaFoldDB" id="A0A6A9QVR7"/>
<sequence length="307" mass="34096">MIEGKSIKVKYKLNGKDFLALKGTDITVGKGEVVGLAGESGSGKTTLGRAILALQKFEGEVLWNGKNVLKLKGDERREFRKKNQIVYQDPFDAVDIRMKVFDVIAEGLKINHMGSREEIREKVLASLKTVGLNPPETFANVYPTQLSGGQLQRVAIARATVMEPEFIVADEPVSMLDMSIRAGILEIFNELKAKGTSTLMITHDLSTVAYVSDRIYVLYQGKMVESGLTSQIVENPKHPYTQALISSIPVPEPGFRVEAKLKDEDSPPPPRGCPLYPRCPFRMDKCKDNDPELVEVEPGHRVACYLY</sequence>
<dbReference type="NCBIfam" id="TIGR01727">
    <property type="entry name" value="oligo_HPY"/>
    <property type="match status" value="1"/>
</dbReference>
<dbReference type="InterPro" id="IPR050319">
    <property type="entry name" value="ABC_transp_ATP-bind"/>
</dbReference>
<evidence type="ECO:0000256" key="3">
    <source>
        <dbReference type="ARBA" id="ARBA00022741"/>
    </source>
</evidence>
<dbReference type="InterPro" id="IPR017871">
    <property type="entry name" value="ABC_transporter-like_CS"/>
</dbReference>
<dbReference type="InterPro" id="IPR027417">
    <property type="entry name" value="P-loop_NTPase"/>
</dbReference>
<dbReference type="SUPFAM" id="SSF52540">
    <property type="entry name" value="P-loop containing nucleoside triphosphate hydrolases"/>
    <property type="match status" value="1"/>
</dbReference>
<dbReference type="RefSeq" id="WP_156017565.1">
    <property type="nucleotide sequence ID" value="NZ_WGGD01000005.1"/>
</dbReference>
<dbReference type="InterPro" id="IPR003593">
    <property type="entry name" value="AAA+_ATPase"/>
</dbReference>
<dbReference type="GO" id="GO:0005524">
    <property type="term" value="F:ATP binding"/>
    <property type="evidence" value="ECO:0007669"/>
    <property type="project" value="UniProtKB-KW"/>
</dbReference>
<reference evidence="6 7" key="1">
    <citation type="submission" date="2019-10" db="EMBL/GenBank/DDBJ databases">
        <title>Sequencing and Assembly of Multiple Reported Metal-Biooxidizing Members of the Extremely Thermoacidophilic Archaeal Family Sulfolobaceae.</title>
        <authorList>
            <person name="Counts J.A."/>
            <person name="Kelly R.M."/>
        </authorList>
    </citation>
    <scope>NUCLEOTIDE SEQUENCE [LARGE SCALE GENOMIC DNA]</scope>
    <source>
        <strain evidence="6 7">DSM 6482</strain>
    </source>
</reference>
<dbReference type="InterPro" id="IPR013563">
    <property type="entry name" value="Oligopep_ABC_C"/>
</dbReference>
<accession>A0A6A9QVR7</accession>
<keyword evidence="7" id="KW-1185">Reference proteome</keyword>
<dbReference type="InterPro" id="IPR003439">
    <property type="entry name" value="ABC_transporter-like_ATP-bd"/>
</dbReference>
<evidence type="ECO:0000256" key="1">
    <source>
        <dbReference type="ARBA" id="ARBA00005417"/>
    </source>
</evidence>
<dbReference type="Pfam" id="PF08352">
    <property type="entry name" value="oligo_HPY"/>
    <property type="match status" value="1"/>
</dbReference>
<evidence type="ECO:0000256" key="4">
    <source>
        <dbReference type="ARBA" id="ARBA00022840"/>
    </source>
</evidence>
<organism evidence="6 7">
    <name type="scientific">Sulfuracidifex metallicus DSM 6482 = JCM 9184</name>
    <dbReference type="NCBI Taxonomy" id="523847"/>
    <lineage>
        <taxon>Archaea</taxon>
        <taxon>Thermoproteota</taxon>
        <taxon>Thermoprotei</taxon>
        <taxon>Sulfolobales</taxon>
        <taxon>Sulfolobaceae</taxon>
        <taxon>Sulfuracidifex</taxon>
    </lineage>
</organism>
<dbReference type="CDD" id="cd03257">
    <property type="entry name" value="ABC_NikE_OppD_transporters"/>
    <property type="match status" value="1"/>
</dbReference>
<protein>
    <submittedName>
        <fullName evidence="6">ATP-binding cassette domain-containing protein</fullName>
    </submittedName>
</protein>
<dbReference type="GO" id="GO:0055085">
    <property type="term" value="P:transmembrane transport"/>
    <property type="evidence" value="ECO:0007669"/>
    <property type="project" value="UniProtKB-ARBA"/>
</dbReference>
<evidence type="ECO:0000256" key="2">
    <source>
        <dbReference type="ARBA" id="ARBA00022448"/>
    </source>
</evidence>
<dbReference type="Proteomes" id="UP000470772">
    <property type="component" value="Unassembled WGS sequence"/>
</dbReference>
<name>A0A6A9QVR7_SULME</name>